<dbReference type="Proteomes" id="UP000658278">
    <property type="component" value="Unassembled WGS sequence"/>
</dbReference>
<organism evidence="3 4">
    <name type="scientific">Haloferula rosea</name>
    <dbReference type="NCBI Taxonomy" id="490093"/>
    <lineage>
        <taxon>Bacteria</taxon>
        <taxon>Pseudomonadati</taxon>
        <taxon>Verrucomicrobiota</taxon>
        <taxon>Verrucomicrobiia</taxon>
        <taxon>Verrucomicrobiales</taxon>
        <taxon>Verrucomicrobiaceae</taxon>
        <taxon>Haloferula</taxon>
    </lineage>
</organism>
<evidence type="ECO:0000313" key="4">
    <source>
        <dbReference type="Proteomes" id="UP000658278"/>
    </source>
</evidence>
<sequence length="313" mass="34768">MKSEKQAMSQSIAVAIPCYQEALTIRKVVEDFQRELPDARIYVYDNNCTDGTAEAAALPGVIVRREKRQGKGFVVATMFEQLEEDVVIMVDGDDTYDASHVHKLLEPILLGDADMTVASRLTNHGDGSFRPMHLAGNRMVCAIINRVFGSKVTDIFSGYRAFSRDSIRHIPITTKGFDVETEMTLQALYRGQVIREVPAPYSTRPEGSFSKLNTWSDGSLVLLRLFLILKSYKPLTLFGAMGLIMAILGLAVGYLPTHDYFTNPGHYVDHVPSAILAAALMVLSMISLSVGLILNSINLRLLELERLTIRRSK</sequence>
<dbReference type="EMBL" id="JAENII010000009">
    <property type="protein sequence ID" value="MBK1827829.1"/>
    <property type="molecule type" value="Genomic_DNA"/>
</dbReference>
<dbReference type="SUPFAM" id="SSF53448">
    <property type="entry name" value="Nucleotide-diphospho-sugar transferases"/>
    <property type="match status" value="1"/>
</dbReference>
<gene>
    <name evidence="3" type="ORF">JIN81_12430</name>
</gene>
<feature type="transmembrane region" description="Helical" evidence="1">
    <location>
        <begin position="235"/>
        <end position="255"/>
    </location>
</feature>
<dbReference type="PANTHER" id="PTHR48090:SF7">
    <property type="entry name" value="RFBJ PROTEIN"/>
    <property type="match status" value="1"/>
</dbReference>
<dbReference type="InterPro" id="IPR050256">
    <property type="entry name" value="Glycosyltransferase_2"/>
</dbReference>
<dbReference type="InterPro" id="IPR029044">
    <property type="entry name" value="Nucleotide-diphossugar_trans"/>
</dbReference>
<name>A0A934REQ4_9BACT</name>
<evidence type="ECO:0000259" key="2">
    <source>
        <dbReference type="Pfam" id="PF00535"/>
    </source>
</evidence>
<evidence type="ECO:0000313" key="3">
    <source>
        <dbReference type="EMBL" id="MBK1827829.1"/>
    </source>
</evidence>
<feature type="transmembrane region" description="Helical" evidence="1">
    <location>
        <begin position="275"/>
        <end position="297"/>
    </location>
</feature>
<comment type="caution">
    <text evidence="3">The sequence shown here is derived from an EMBL/GenBank/DDBJ whole genome shotgun (WGS) entry which is preliminary data.</text>
</comment>
<proteinExistence type="predicted"/>
<dbReference type="InterPro" id="IPR001173">
    <property type="entry name" value="Glyco_trans_2-like"/>
</dbReference>
<keyword evidence="4" id="KW-1185">Reference proteome</keyword>
<accession>A0A934REQ4</accession>
<dbReference type="PANTHER" id="PTHR48090">
    <property type="entry name" value="UNDECAPRENYL-PHOSPHATE 4-DEOXY-4-FORMAMIDO-L-ARABINOSE TRANSFERASE-RELATED"/>
    <property type="match status" value="1"/>
</dbReference>
<dbReference type="RefSeq" id="WP_200280000.1">
    <property type="nucleotide sequence ID" value="NZ_JAENII010000009.1"/>
</dbReference>
<keyword evidence="1" id="KW-0472">Membrane</keyword>
<dbReference type="Pfam" id="PF00535">
    <property type="entry name" value="Glycos_transf_2"/>
    <property type="match status" value="1"/>
</dbReference>
<dbReference type="AlphaFoldDB" id="A0A934REQ4"/>
<keyword evidence="1" id="KW-0812">Transmembrane</keyword>
<keyword evidence="1" id="KW-1133">Transmembrane helix</keyword>
<dbReference type="Gene3D" id="3.90.550.10">
    <property type="entry name" value="Spore Coat Polysaccharide Biosynthesis Protein SpsA, Chain A"/>
    <property type="match status" value="1"/>
</dbReference>
<feature type="domain" description="Glycosyltransferase 2-like" evidence="2">
    <location>
        <begin position="14"/>
        <end position="169"/>
    </location>
</feature>
<protein>
    <submittedName>
        <fullName evidence="3">Glycosyltransferase</fullName>
    </submittedName>
</protein>
<evidence type="ECO:0000256" key="1">
    <source>
        <dbReference type="SAM" id="Phobius"/>
    </source>
</evidence>
<dbReference type="CDD" id="cd04179">
    <property type="entry name" value="DPM_DPG-synthase_like"/>
    <property type="match status" value="1"/>
</dbReference>
<reference evidence="3" key="1">
    <citation type="submission" date="2021-01" db="EMBL/GenBank/DDBJ databases">
        <title>Modified the classification status of verrucomicrobia.</title>
        <authorList>
            <person name="Feng X."/>
        </authorList>
    </citation>
    <scope>NUCLEOTIDE SEQUENCE</scope>
    <source>
        <strain evidence="3">KCTC 22201</strain>
    </source>
</reference>